<dbReference type="PANTHER" id="PTHR43976:SF16">
    <property type="entry name" value="SHORT-CHAIN DEHYDROGENASE_REDUCTASE FAMILY PROTEIN"/>
    <property type="match status" value="1"/>
</dbReference>
<evidence type="ECO:0000313" key="5">
    <source>
        <dbReference type="Proteomes" id="UP001519887"/>
    </source>
</evidence>
<evidence type="ECO:0000256" key="2">
    <source>
        <dbReference type="ARBA" id="ARBA00023002"/>
    </source>
</evidence>
<evidence type="ECO:0000256" key="3">
    <source>
        <dbReference type="RuleBase" id="RU000363"/>
    </source>
</evidence>
<proteinExistence type="inferred from homology"/>
<dbReference type="InterPro" id="IPR020904">
    <property type="entry name" value="Sc_DH/Rdtase_CS"/>
</dbReference>
<dbReference type="PRINTS" id="PR00080">
    <property type="entry name" value="SDRFAMILY"/>
</dbReference>
<protein>
    <submittedName>
        <fullName evidence="4">SDR family oxidoreductase</fullName>
    </submittedName>
</protein>
<dbReference type="PRINTS" id="PR00081">
    <property type="entry name" value="GDHRDH"/>
</dbReference>
<evidence type="ECO:0000256" key="1">
    <source>
        <dbReference type="ARBA" id="ARBA00006484"/>
    </source>
</evidence>
<name>A0ABS7C1W4_9BACL</name>
<dbReference type="InterPro" id="IPR036291">
    <property type="entry name" value="NAD(P)-bd_dom_sf"/>
</dbReference>
<dbReference type="Gene3D" id="3.40.50.720">
    <property type="entry name" value="NAD(P)-binding Rossmann-like Domain"/>
    <property type="match status" value="1"/>
</dbReference>
<comment type="caution">
    <text evidence="4">The sequence shown here is derived from an EMBL/GenBank/DDBJ whole genome shotgun (WGS) entry which is preliminary data.</text>
</comment>
<evidence type="ECO:0000313" key="4">
    <source>
        <dbReference type="EMBL" id="MBW7454869.1"/>
    </source>
</evidence>
<dbReference type="CDD" id="cd05374">
    <property type="entry name" value="17beta-HSD-like_SDR_c"/>
    <property type="match status" value="1"/>
</dbReference>
<dbReference type="InterPro" id="IPR002347">
    <property type="entry name" value="SDR_fam"/>
</dbReference>
<accession>A0ABS7C1W4</accession>
<gene>
    <name evidence="4" type="ORF">K0U00_12575</name>
</gene>
<dbReference type="SUPFAM" id="SSF51735">
    <property type="entry name" value="NAD(P)-binding Rossmann-fold domains"/>
    <property type="match status" value="1"/>
</dbReference>
<organism evidence="4 5">
    <name type="scientific">Paenibacillus sepulcri</name>
    <dbReference type="NCBI Taxonomy" id="359917"/>
    <lineage>
        <taxon>Bacteria</taxon>
        <taxon>Bacillati</taxon>
        <taxon>Bacillota</taxon>
        <taxon>Bacilli</taxon>
        <taxon>Bacillales</taxon>
        <taxon>Paenibacillaceae</taxon>
        <taxon>Paenibacillus</taxon>
    </lineage>
</organism>
<dbReference type="Pfam" id="PF00106">
    <property type="entry name" value="adh_short"/>
    <property type="match status" value="1"/>
</dbReference>
<dbReference type="EMBL" id="JAHZIK010000264">
    <property type="protein sequence ID" value="MBW7454869.1"/>
    <property type="molecule type" value="Genomic_DNA"/>
</dbReference>
<keyword evidence="5" id="KW-1185">Reference proteome</keyword>
<dbReference type="PROSITE" id="PS00061">
    <property type="entry name" value="ADH_SHORT"/>
    <property type="match status" value="1"/>
</dbReference>
<reference evidence="4 5" key="1">
    <citation type="submission" date="2021-07" db="EMBL/GenBank/DDBJ databases">
        <title>Paenibacillus radiodurans sp. nov., isolated from the southeastern edge of Tengger Desert.</title>
        <authorList>
            <person name="Zhang G."/>
        </authorList>
    </citation>
    <scope>NUCLEOTIDE SEQUENCE [LARGE SCALE GENOMIC DNA]</scope>
    <source>
        <strain evidence="4 5">CCM 7311</strain>
    </source>
</reference>
<sequence length="277" mass="30582">MSQKKVWFVTGSSKGFGLALVKTLVDRGYKVAATSRVVRDLELSVGLHDNFFPLQMDLTNDSDVKTAIDATIKRFGRLDVVVNNAGYCQVGPIEEVPDHLIRQNFEVNVFGTLNVIRHALPQLRKQRSGHIFNISSIAGYQGMAATGVYSATKFAVDGMSESLAQEVAPLGIFVTSVKPGFFRTNFFSEGSIRAGGNPIADYETIRKNQESGIRSYDKNQPGDPNKGMDVLIRVSESEYPPVHLFLGADAYGVADQKVANVKQEMQFWKYLATKTDF</sequence>
<comment type="similarity">
    <text evidence="1 3">Belongs to the short-chain dehydrogenases/reductases (SDR) family.</text>
</comment>
<dbReference type="RefSeq" id="WP_210037658.1">
    <property type="nucleotide sequence ID" value="NZ_JBHLVU010000004.1"/>
</dbReference>
<dbReference type="PANTHER" id="PTHR43976">
    <property type="entry name" value="SHORT CHAIN DEHYDROGENASE"/>
    <property type="match status" value="1"/>
</dbReference>
<dbReference type="Proteomes" id="UP001519887">
    <property type="component" value="Unassembled WGS sequence"/>
</dbReference>
<dbReference type="InterPro" id="IPR051911">
    <property type="entry name" value="SDR_oxidoreductase"/>
</dbReference>
<keyword evidence="2" id="KW-0560">Oxidoreductase</keyword>